<organism evidence="1 2">
    <name type="scientific">Paraburkholderia humisilvae</name>
    <dbReference type="NCBI Taxonomy" id="627669"/>
    <lineage>
        <taxon>Bacteria</taxon>
        <taxon>Pseudomonadati</taxon>
        <taxon>Pseudomonadota</taxon>
        <taxon>Betaproteobacteria</taxon>
        <taxon>Burkholderiales</taxon>
        <taxon>Burkholderiaceae</taxon>
        <taxon>Paraburkholderia</taxon>
    </lineage>
</organism>
<protein>
    <submittedName>
        <fullName evidence="1">Uncharacterized protein</fullName>
    </submittedName>
</protein>
<dbReference type="AlphaFoldDB" id="A0A6J5DP32"/>
<accession>A0A6J5DP32</accession>
<evidence type="ECO:0000313" key="2">
    <source>
        <dbReference type="Proteomes" id="UP000494363"/>
    </source>
</evidence>
<proteinExistence type="predicted"/>
<evidence type="ECO:0000313" key="1">
    <source>
        <dbReference type="EMBL" id="CAB3754745.1"/>
    </source>
</evidence>
<keyword evidence="2" id="KW-1185">Reference proteome</keyword>
<reference evidence="1 2" key="1">
    <citation type="submission" date="2020-04" db="EMBL/GenBank/DDBJ databases">
        <authorList>
            <person name="De Canck E."/>
        </authorList>
    </citation>
    <scope>NUCLEOTIDE SEQUENCE [LARGE SCALE GENOMIC DNA]</scope>
    <source>
        <strain evidence="1 2">LMG 29542</strain>
    </source>
</reference>
<dbReference type="EMBL" id="CADIKH010000009">
    <property type="protein sequence ID" value="CAB3754745.1"/>
    <property type="molecule type" value="Genomic_DNA"/>
</dbReference>
<name>A0A6J5DP32_9BURK</name>
<dbReference type="Proteomes" id="UP000494363">
    <property type="component" value="Unassembled WGS sequence"/>
</dbReference>
<sequence>MGCRGLLARRELLAYLEQMPADEVCKVFMVVAEATIQLQEDLVALAGMEPLVASEETAEW</sequence>
<gene>
    <name evidence="1" type="ORF">LMG29542_02442</name>
</gene>